<gene>
    <name evidence="2" type="primary">AlNc14C283G10140</name>
    <name evidence="2" type="ORF">ALNC14_113730</name>
</gene>
<feature type="region of interest" description="Disordered" evidence="1">
    <location>
        <begin position="200"/>
        <end position="220"/>
    </location>
</feature>
<feature type="compositionally biased region" description="Polar residues" evidence="1">
    <location>
        <begin position="264"/>
        <end position="273"/>
    </location>
</feature>
<dbReference type="PANTHER" id="PTHR40261">
    <property type="match status" value="1"/>
</dbReference>
<evidence type="ECO:0000256" key="1">
    <source>
        <dbReference type="SAM" id="MobiDB-lite"/>
    </source>
</evidence>
<dbReference type="Pfam" id="PF08578">
    <property type="entry name" value="DUF1765"/>
    <property type="match status" value="1"/>
</dbReference>
<dbReference type="EMBL" id="FR824328">
    <property type="protein sequence ID" value="CCA25229.1"/>
    <property type="molecule type" value="Genomic_DNA"/>
</dbReference>
<feature type="compositionally biased region" description="Low complexity" evidence="1">
    <location>
        <begin position="246"/>
        <end position="255"/>
    </location>
</feature>
<dbReference type="InterPro" id="IPR013887">
    <property type="entry name" value="UPF0592"/>
</dbReference>
<name>F0WUZ3_9STRA</name>
<dbReference type="HOGENOM" id="CLU_351762_0_0_1"/>
<feature type="compositionally biased region" description="Basic and acidic residues" evidence="1">
    <location>
        <begin position="207"/>
        <end position="220"/>
    </location>
</feature>
<organism evidence="2">
    <name type="scientific">Albugo laibachii Nc14</name>
    <dbReference type="NCBI Taxonomy" id="890382"/>
    <lineage>
        <taxon>Eukaryota</taxon>
        <taxon>Sar</taxon>
        <taxon>Stramenopiles</taxon>
        <taxon>Oomycota</taxon>
        <taxon>Peronosporomycetes</taxon>
        <taxon>Albuginales</taxon>
        <taxon>Albuginaceae</taxon>
        <taxon>Albugo</taxon>
    </lineage>
</organism>
<protein>
    <submittedName>
        <fullName evidence="2">AlNc14C283G10140 protein</fullName>
    </submittedName>
</protein>
<dbReference type="AlphaFoldDB" id="F0WUZ3"/>
<proteinExistence type="predicted"/>
<feature type="region of interest" description="Disordered" evidence="1">
    <location>
        <begin position="242"/>
        <end position="273"/>
    </location>
</feature>
<reference evidence="2" key="2">
    <citation type="submission" date="2011-02" db="EMBL/GenBank/DDBJ databases">
        <authorList>
            <person name="MacLean D."/>
        </authorList>
    </citation>
    <scope>NUCLEOTIDE SEQUENCE</scope>
</reference>
<dbReference type="PANTHER" id="PTHR40261:SF1">
    <property type="entry name" value="RIESKE DOMAIN-CONTAINING PROTEIN"/>
    <property type="match status" value="1"/>
</dbReference>
<evidence type="ECO:0000313" key="2">
    <source>
        <dbReference type="EMBL" id="CCA25229.1"/>
    </source>
</evidence>
<sequence>MGLVTGAWEGLLQSVKRRASDTTTSHSLTNRTLSQRKINVSKHLYRFLRRLHSFDLTIYSSDEILLVATLLTAESPNFWCGESKESSRRPSHDRKRIIRVSFAQYVKLLFELWEKLYDEAVVSQEDKRTCRQNTQEWVPKPRTSIWFWHRRHRDQYNRRVYVSNSAQWMYAIWKLIQVLALLPHWDHLLASIQSGNPIPQELQPSLKAEKAEPEKRKFGRTKEKKANLSKFFQRKRYNVRVRSAASNQSISVSRRSSSRRTPRGQPTNYNFPKNTKQAQLRQNEQIECDCSLIERYTHLHFDTLDLLHSVKCRESQLRSESLLNAKLQQELVVLLLAATFWRIPMTRAKILKTLAPETGSTHVPELIVEWNQHRNSHNCILLRALENRCVDATIASQALGMEQKAYTLLACIQHFTKWKLVCPHLAESQLLSFDAIVHHICGITKELYREQLIRLQPVEMDDSEAQLGNADANAIDLPITQHQTQRYLSVLCRVLSDHPSMMYRVLINILKETNGFLPLHVRACLQFMADLIRSGSAFFRTLALPEHWREILLLFQLFQRLIESEHFEILREAQLFLLNHLLNLSDEVQIRLLQLLEANFPKLFFHWSHDVRCYYHHLLVCVVYPGNRGTLSLPSDQLVLQNCAIDNTARHPERPQEKRWKPFEKRLIQVVEYCDQKLKLIHNLKPHPAPDHVTAFDTKHTLYTLQQPGNTTDDPVPLPLPPILPGETSGSLVESIGCEKDIKDSAWLVRVPFPYVQCAVEEYRAILRVFSDSAGPTSPLQTFPRPRFHQHNLETDVRMR</sequence>
<accession>F0WUZ3</accession>
<reference evidence="2" key="1">
    <citation type="journal article" date="2011" name="PLoS Biol.">
        <title>Gene gain and loss during evolution of obligate parasitism in the white rust pathogen of Arabidopsis thaliana.</title>
        <authorList>
            <person name="Kemen E."/>
            <person name="Gardiner A."/>
            <person name="Schultz-Larsen T."/>
            <person name="Kemen A.C."/>
            <person name="Balmuth A.L."/>
            <person name="Robert-Seilaniantz A."/>
            <person name="Bailey K."/>
            <person name="Holub E."/>
            <person name="Studholme D.J."/>
            <person name="Maclean D."/>
            <person name="Jones J.D."/>
        </authorList>
    </citation>
    <scope>NUCLEOTIDE SEQUENCE</scope>
</reference>